<dbReference type="EMBL" id="JABMIG020000131">
    <property type="protein sequence ID" value="KAL3790222.1"/>
    <property type="molecule type" value="Genomic_DNA"/>
</dbReference>
<feature type="chain" id="PRO_5044786502" evidence="2">
    <location>
        <begin position="21"/>
        <end position="100"/>
    </location>
</feature>
<reference evidence="3 4" key="1">
    <citation type="journal article" date="2020" name="G3 (Bethesda)">
        <title>Improved Reference Genome for Cyclotella cryptica CCMP332, a Model for Cell Wall Morphogenesis, Salinity Adaptation, and Lipid Production in Diatoms (Bacillariophyta).</title>
        <authorList>
            <person name="Roberts W.R."/>
            <person name="Downey K.M."/>
            <person name="Ruck E.C."/>
            <person name="Traller J.C."/>
            <person name="Alverson A.J."/>
        </authorList>
    </citation>
    <scope>NUCLEOTIDE SEQUENCE [LARGE SCALE GENOMIC DNA]</scope>
    <source>
        <strain evidence="3 4">CCMP332</strain>
    </source>
</reference>
<organism evidence="3 4">
    <name type="scientific">Cyclotella cryptica</name>
    <dbReference type="NCBI Taxonomy" id="29204"/>
    <lineage>
        <taxon>Eukaryota</taxon>
        <taxon>Sar</taxon>
        <taxon>Stramenopiles</taxon>
        <taxon>Ochrophyta</taxon>
        <taxon>Bacillariophyta</taxon>
        <taxon>Coscinodiscophyceae</taxon>
        <taxon>Thalassiosirophycidae</taxon>
        <taxon>Stephanodiscales</taxon>
        <taxon>Stephanodiscaceae</taxon>
        <taxon>Cyclotella</taxon>
    </lineage>
</organism>
<gene>
    <name evidence="3" type="ORF">HJC23_005594</name>
</gene>
<sequence>MNTFIASLVLIIMVANHATAFTTTPMTSVRKQYASKTMPPITSANGLASTTALQLKVKVDPEAKGNKNVAGNAKMAAYGGSIVVAVLLPVAFLIWAAVSH</sequence>
<dbReference type="Proteomes" id="UP001516023">
    <property type="component" value="Unassembled WGS sequence"/>
</dbReference>
<comment type="caution">
    <text evidence="3">The sequence shown here is derived from an EMBL/GenBank/DDBJ whole genome shotgun (WGS) entry which is preliminary data.</text>
</comment>
<keyword evidence="4" id="KW-1185">Reference proteome</keyword>
<evidence type="ECO:0000256" key="1">
    <source>
        <dbReference type="SAM" id="Phobius"/>
    </source>
</evidence>
<proteinExistence type="predicted"/>
<evidence type="ECO:0000313" key="3">
    <source>
        <dbReference type="EMBL" id="KAL3790222.1"/>
    </source>
</evidence>
<protein>
    <submittedName>
        <fullName evidence="3">Uncharacterized protein</fullName>
    </submittedName>
</protein>
<keyword evidence="1" id="KW-1133">Transmembrane helix</keyword>
<name>A0ABD3PQY7_9STRA</name>
<evidence type="ECO:0000256" key="2">
    <source>
        <dbReference type="SAM" id="SignalP"/>
    </source>
</evidence>
<keyword evidence="1" id="KW-0812">Transmembrane</keyword>
<evidence type="ECO:0000313" key="4">
    <source>
        <dbReference type="Proteomes" id="UP001516023"/>
    </source>
</evidence>
<feature type="signal peptide" evidence="2">
    <location>
        <begin position="1"/>
        <end position="20"/>
    </location>
</feature>
<keyword evidence="2" id="KW-0732">Signal</keyword>
<dbReference type="AlphaFoldDB" id="A0ABD3PQY7"/>
<keyword evidence="1" id="KW-0472">Membrane</keyword>
<accession>A0ABD3PQY7</accession>
<feature type="transmembrane region" description="Helical" evidence="1">
    <location>
        <begin position="75"/>
        <end position="98"/>
    </location>
</feature>